<dbReference type="AlphaFoldDB" id="A0A511QZC6"/>
<organism evidence="4 5">
    <name type="scientific">Meiothermus hypogaeus NBRC 106114</name>
    <dbReference type="NCBI Taxonomy" id="1227553"/>
    <lineage>
        <taxon>Bacteria</taxon>
        <taxon>Thermotogati</taxon>
        <taxon>Deinococcota</taxon>
        <taxon>Deinococci</taxon>
        <taxon>Thermales</taxon>
        <taxon>Thermaceae</taxon>
        <taxon>Meiothermus</taxon>
    </lineage>
</organism>
<protein>
    <recommendedName>
        <fullName evidence="3">DUF3592 domain-containing protein</fullName>
    </recommendedName>
</protein>
<evidence type="ECO:0000313" key="5">
    <source>
        <dbReference type="Proteomes" id="UP000321197"/>
    </source>
</evidence>
<dbReference type="EMBL" id="BJXL01000010">
    <property type="protein sequence ID" value="GEM82387.1"/>
    <property type="molecule type" value="Genomic_DNA"/>
</dbReference>
<sequence>MNRRQDIDPAAAKLVAGFITVVGLLFWGFVAFQTFRSLYDYAVAQRYAPTPGVIEDVLIVNYPRGGPAYGFEFSYEVGGQVYRSRRVSVGPVDTQALARRWERGTRVTVYYNPRDPRDAVLIRDLSLLRDWQWPAFLFLTLSPLLAYLLLRRYAPPLSPPGGPDPGGPAPHPRPNTVKLSPWENPRTPPSRACRRPPAWCSSCT</sequence>
<keyword evidence="2" id="KW-0472">Membrane</keyword>
<keyword evidence="2" id="KW-0812">Transmembrane</keyword>
<dbReference type="Pfam" id="PF12158">
    <property type="entry name" value="DUF3592"/>
    <property type="match status" value="1"/>
</dbReference>
<proteinExistence type="predicted"/>
<keyword evidence="2" id="KW-1133">Transmembrane helix</keyword>
<reference evidence="4 5" key="1">
    <citation type="submission" date="2019-07" db="EMBL/GenBank/DDBJ databases">
        <title>Whole genome shotgun sequence of Meiothermus hypogaeus NBRC 106114.</title>
        <authorList>
            <person name="Hosoyama A."/>
            <person name="Uohara A."/>
            <person name="Ohji S."/>
            <person name="Ichikawa N."/>
        </authorList>
    </citation>
    <scope>NUCLEOTIDE SEQUENCE [LARGE SCALE GENOMIC DNA]</scope>
    <source>
        <strain evidence="4 5">NBRC 106114</strain>
    </source>
</reference>
<feature type="transmembrane region" description="Helical" evidence="2">
    <location>
        <begin position="131"/>
        <end position="150"/>
    </location>
</feature>
<evidence type="ECO:0000256" key="2">
    <source>
        <dbReference type="SAM" id="Phobius"/>
    </source>
</evidence>
<feature type="region of interest" description="Disordered" evidence="1">
    <location>
        <begin position="159"/>
        <end position="204"/>
    </location>
</feature>
<dbReference type="OrthoDB" id="191236at2"/>
<feature type="transmembrane region" description="Helical" evidence="2">
    <location>
        <begin position="12"/>
        <end position="32"/>
    </location>
</feature>
<evidence type="ECO:0000259" key="3">
    <source>
        <dbReference type="Pfam" id="PF12158"/>
    </source>
</evidence>
<gene>
    <name evidence="4" type="ORF">MHY01S_05530</name>
</gene>
<accession>A0A511QZC6</accession>
<feature type="compositionally biased region" description="Pro residues" evidence="1">
    <location>
        <begin position="159"/>
        <end position="173"/>
    </location>
</feature>
<evidence type="ECO:0000313" key="4">
    <source>
        <dbReference type="EMBL" id="GEM82387.1"/>
    </source>
</evidence>
<dbReference type="Proteomes" id="UP000321197">
    <property type="component" value="Unassembled WGS sequence"/>
</dbReference>
<comment type="caution">
    <text evidence="4">The sequence shown here is derived from an EMBL/GenBank/DDBJ whole genome shotgun (WGS) entry which is preliminary data.</text>
</comment>
<dbReference type="RefSeq" id="WP_119339821.1">
    <property type="nucleotide sequence ID" value="NZ_BJXL01000010.1"/>
</dbReference>
<evidence type="ECO:0000256" key="1">
    <source>
        <dbReference type="SAM" id="MobiDB-lite"/>
    </source>
</evidence>
<dbReference type="InterPro" id="IPR021994">
    <property type="entry name" value="DUF3592"/>
</dbReference>
<name>A0A511QZC6_9DEIN</name>
<feature type="domain" description="DUF3592" evidence="3">
    <location>
        <begin position="50"/>
        <end position="125"/>
    </location>
</feature>